<evidence type="ECO:0000313" key="13">
    <source>
        <dbReference type="Proteomes" id="UP000011555"/>
    </source>
</evidence>
<feature type="transmembrane region" description="Helical" evidence="9">
    <location>
        <begin position="44"/>
        <end position="63"/>
    </location>
</feature>
<accession>M0LPV4</accession>
<evidence type="ECO:0000256" key="2">
    <source>
        <dbReference type="ARBA" id="ARBA00004141"/>
    </source>
</evidence>
<dbReference type="InterPro" id="IPR001204">
    <property type="entry name" value="Phos_transporter"/>
</dbReference>
<dbReference type="PANTHER" id="PTHR11101">
    <property type="entry name" value="PHOSPHATE TRANSPORTER"/>
    <property type="match status" value="1"/>
</dbReference>
<evidence type="ECO:0000256" key="9">
    <source>
        <dbReference type="RuleBase" id="RU363058"/>
    </source>
</evidence>
<keyword evidence="7 9" id="KW-1133">Transmembrane helix</keyword>
<evidence type="ECO:0000313" key="14">
    <source>
        <dbReference type="Proteomes" id="UP000186547"/>
    </source>
</evidence>
<gene>
    <name evidence="12" type="ORF">C445_08632</name>
    <name evidence="11" type="ORF">CHINAEXTREME_05370</name>
</gene>
<feature type="transmembrane region" description="Helical" evidence="9">
    <location>
        <begin position="230"/>
        <end position="249"/>
    </location>
</feature>
<name>M0LPV4_NATLA</name>
<evidence type="ECO:0000256" key="7">
    <source>
        <dbReference type="ARBA" id="ARBA00022989"/>
    </source>
</evidence>
<evidence type="ECO:0000256" key="5">
    <source>
        <dbReference type="ARBA" id="ARBA00022592"/>
    </source>
</evidence>
<feature type="transmembrane region" description="Helical" evidence="9">
    <location>
        <begin position="75"/>
        <end position="99"/>
    </location>
</feature>
<evidence type="ECO:0000256" key="6">
    <source>
        <dbReference type="ARBA" id="ARBA00022692"/>
    </source>
</evidence>
<evidence type="ECO:0000313" key="11">
    <source>
        <dbReference type="EMBL" id="APW97235.1"/>
    </source>
</evidence>
<dbReference type="GO" id="GO:0005315">
    <property type="term" value="F:phosphate transmembrane transporter activity"/>
    <property type="evidence" value="ECO:0007669"/>
    <property type="project" value="InterPro"/>
</dbReference>
<comment type="similarity">
    <text evidence="3 9">Belongs to the inorganic phosphate transporter (PiT) (TC 2.A.20) family.</text>
</comment>
<dbReference type="PATRIC" id="fig|358396.7.peg.1750"/>
<dbReference type="Proteomes" id="UP000011555">
    <property type="component" value="Unassembled WGS sequence"/>
</dbReference>
<evidence type="ECO:0000256" key="1">
    <source>
        <dbReference type="ARBA" id="ARBA00001981"/>
    </source>
</evidence>
<dbReference type="RefSeq" id="WP_007141450.1">
    <property type="nucleotide sequence ID" value="NZ_AOLZ01000033.1"/>
</dbReference>
<dbReference type="KEGG" id="hlc:CHINAEXTREME05370"/>
<protein>
    <recommendedName>
        <fullName evidence="9">Phosphate transporter</fullName>
    </recommendedName>
</protein>
<feature type="transmembrane region" description="Helical" evidence="9">
    <location>
        <begin position="193"/>
        <end position="210"/>
    </location>
</feature>
<keyword evidence="4 9" id="KW-0813">Transport</keyword>
<feature type="transmembrane region" description="Helical" evidence="9">
    <location>
        <begin position="132"/>
        <end position="154"/>
    </location>
</feature>
<evidence type="ECO:0000256" key="3">
    <source>
        <dbReference type="ARBA" id="ARBA00009916"/>
    </source>
</evidence>
<keyword evidence="13" id="KW-1185">Reference proteome</keyword>
<proteinExistence type="inferred from homology"/>
<feature type="region of interest" description="Disordered" evidence="10">
    <location>
        <begin position="323"/>
        <end position="347"/>
    </location>
</feature>
<evidence type="ECO:0000256" key="10">
    <source>
        <dbReference type="SAM" id="MobiDB-lite"/>
    </source>
</evidence>
<dbReference type="STRING" id="358396.CHINAEXTREME_05370"/>
<dbReference type="GeneID" id="30920532"/>
<evidence type="ECO:0000256" key="4">
    <source>
        <dbReference type="ARBA" id="ARBA00022448"/>
    </source>
</evidence>
<dbReference type="GO" id="GO:0016020">
    <property type="term" value="C:membrane"/>
    <property type="evidence" value="ECO:0007669"/>
    <property type="project" value="UniProtKB-SubCell"/>
</dbReference>
<organism evidence="12 13">
    <name type="scientific">Natronobacterium lacisalsi AJ5</name>
    <dbReference type="NCBI Taxonomy" id="358396"/>
    <lineage>
        <taxon>Archaea</taxon>
        <taxon>Methanobacteriati</taxon>
        <taxon>Methanobacteriota</taxon>
        <taxon>Stenosarchaea group</taxon>
        <taxon>Halobacteria</taxon>
        <taxon>Halobacteriales</taxon>
        <taxon>Natrialbaceae</taxon>
        <taxon>Natronobacterium</taxon>
    </lineage>
</organism>
<comment type="subcellular location">
    <subcellularLocation>
        <location evidence="2 9">Membrane</location>
        <topology evidence="2 9">Multi-pass membrane protein</topology>
    </subcellularLocation>
</comment>
<dbReference type="GO" id="GO:0035435">
    <property type="term" value="P:phosphate ion transmembrane transport"/>
    <property type="evidence" value="ECO:0007669"/>
    <property type="project" value="TreeGrafter"/>
</dbReference>
<evidence type="ECO:0000313" key="12">
    <source>
        <dbReference type="EMBL" id="EMA34070.1"/>
    </source>
</evidence>
<dbReference type="AlphaFoldDB" id="M0LPV4"/>
<reference evidence="12 13" key="2">
    <citation type="journal article" date="2014" name="PLoS Genet.">
        <title>Phylogenetically driven sequencing of extremely halophilic archaea reveals strategies for static and dynamic osmo-response.</title>
        <authorList>
            <person name="Becker E.A."/>
            <person name="Seitzer P.M."/>
            <person name="Tritt A."/>
            <person name="Larsen D."/>
            <person name="Krusor M."/>
            <person name="Yao A.I."/>
            <person name="Wu D."/>
            <person name="Madern D."/>
            <person name="Eisen J.A."/>
            <person name="Darling A.E."/>
            <person name="Facciotti M.T."/>
        </authorList>
    </citation>
    <scope>NUCLEOTIDE SEQUENCE [LARGE SCALE GENOMIC DNA]</scope>
    <source>
        <strain evidence="12 13">AJ5</strain>
    </source>
</reference>
<dbReference type="eggNOG" id="arCOG02267">
    <property type="taxonomic scope" value="Archaea"/>
</dbReference>
<dbReference type="EMBL" id="CP019285">
    <property type="protein sequence ID" value="APW97235.1"/>
    <property type="molecule type" value="Genomic_DNA"/>
</dbReference>
<keyword evidence="8 9" id="KW-0472">Membrane</keyword>
<sequence length="393" mass="40842">MTTTLLLIGILVAVFVGYNIGGATTGPAFGPAVGADAISKTLAGGLMTVFFFVGAWTIGRRVVDTLGRELVTDPGVFTLESSVGVLFFIGVALFIGNFFGVPASTSMTAVGSIAGLGLAAGELNWAVMGEIAIWWIVSPFIGFWVSLIIGRYFYASLNRRIAMERSEGPLFEVDRSGTVPTPTLSDTTNVREAGGVVMVIVIGCLMAYSSGTSNIANAVAPLVGSGELEMNPAIIIGCFAVGIGTFTIARRTLETMGNELTELPLTAAIITATVSATLVIFLSVIGIPASFVIIATMSIIGLGWGRATRPVTVGDAVRGEESAPVSVGALSDDREGEELPPIGEEAEPERIPKASDLFDPATTARVVLMQNVVPAIATVGAYLTFQLVPIFGL</sequence>
<reference evidence="11 14" key="1">
    <citation type="journal article" date="2011" name="J. Bacteriol.">
        <title>Genome sequence of Halobiforma lacisalsi AJ5, an extremely halophilic archaeon which harbors a bop gene.</title>
        <authorList>
            <person name="Jiang X."/>
            <person name="Wang S."/>
            <person name="Cheng H."/>
            <person name="Huo Y."/>
            <person name="Zhang X."/>
            <person name="Zhu X."/>
            <person name="Han X."/>
            <person name="Ni P."/>
            <person name="Wu M."/>
        </authorList>
    </citation>
    <scope>NUCLEOTIDE SEQUENCE [LARGE SCALE GENOMIC DNA]</scope>
    <source>
        <strain evidence="11 14">AJ5</strain>
    </source>
</reference>
<dbReference type="Proteomes" id="UP000186547">
    <property type="component" value="Chromosome"/>
</dbReference>
<reference evidence="11" key="3">
    <citation type="submission" date="2017-01" db="EMBL/GenBank/DDBJ databases">
        <authorList>
            <person name="Mah S.A."/>
            <person name="Swanson W.J."/>
            <person name="Moy G.W."/>
            <person name="Vacquier V.D."/>
        </authorList>
    </citation>
    <scope>NUCLEOTIDE SEQUENCE</scope>
    <source>
        <strain evidence="11">AJ5</strain>
    </source>
</reference>
<dbReference type="EMBL" id="AOLZ01000033">
    <property type="protein sequence ID" value="EMA34070.1"/>
    <property type="molecule type" value="Genomic_DNA"/>
</dbReference>
<evidence type="ECO:0000256" key="8">
    <source>
        <dbReference type="ARBA" id="ARBA00023136"/>
    </source>
</evidence>
<comment type="function">
    <text evidence="1">Potential transporter for phosphate.</text>
</comment>
<dbReference type="Pfam" id="PF01384">
    <property type="entry name" value="PHO4"/>
    <property type="match status" value="1"/>
</dbReference>
<dbReference type="PANTHER" id="PTHR11101:SF80">
    <property type="entry name" value="PHOSPHATE TRANSPORTER"/>
    <property type="match status" value="1"/>
</dbReference>
<feature type="transmembrane region" description="Helical" evidence="9">
    <location>
        <begin position="287"/>
        <end position="305"/>
    </location>
</feature>
<keyword evidence="6 9" id="KW-0812">Transmembrane</keyword>
<keyword evidence="5 9" id="KW-0592">Phosphate transport</keyword>